<gene>
    <name evidence="15" type="ORF">CHS0354_023860</name>
</gene>
<dbReference type="GO" id="GO:0005525">
    <property type="term" value="F:GTP binding"/>
    <property type="evidence" value="ECO:0007669"/>
    <property type="project" value="UniProtKB-KW"/>
</dbReference>
<evidence type="ECO:0000256" key="1">
    <source>
        <dbReference type="ARBA" id="ARBA00001936"/>
    </source>
</evidence>
<keyword evidence="16" id="KW-1185">Reference proteome</keyword>
<dbReference type="SUPFAM" id="SSF48452">
    <property type="entry name" value="TPR-like"/>
    <property type="match status" value="1"/>
</dbReference>
<dbReference type="EC" id="4.1.1.32" evidence="5"/>
<dbReference type="InterPro" id="IPR011990">
    <property type="entry name" value="TPR-like_helical_dom_sf"/>
</dbReference>
<dbReference type="GO" id="GO:0019543">
    <property type="term" value="P:propionate catabolic process"/>
    <property type="evidence" value="ECO:0007669"/>
    <property type="project" value="TreeGrafter"/>
</dbReference>
<dbReference type="GO" id="GO:0006107">
    <property type="term" value="P:oxaloacetate metabolic process"/>
    <property type="evidence" value="ECO:0007669"/>
    <property type="project" value="TreeGrafter"/>
</dbReference>
<dbReference type="GO" id="GO:0006094">
    <property type="term" value="P:gluconeogenesis"/>
    <property type="evidence" value="ECO:0007669"/>
    <property type="project" value="UniProtKB-KW"/>
</dbReference>
<keyword evidence="12" id="KW-0456">Lyase</keyword>
<dbReference type="GO" id="GO:0030145">
    <property type="term" value="F:manganese ion binding"/>
    <property type="evidence" value="ECO:0007669"/>
    <property type="project" value="TreeGrafter"/>
</dbReference>
<reference evidence="15" key="1">
    <citation type="journal article" date="2021" name="Genome Biol. Evol.">
        <title>A High-Quality Reference Genome for a Parasitic Bivalve with Doubly Uniparental Inheritance (Bivalvia: Unionida).</title>
        <authorList>
            <person name="Smith C.H."/>
        </authorList>
    </citation>
    <scope>NUCLEOTIDE SEQUENCE</scope>
    <source>
        <strain evidence="15">CHS0354</strain>
    </source>
</reference>
<evidence type="ECO:0000256" key="2">
    <source>
        <dbReference type="ARBA" id="ARBA00004742"/>
    </source>
</evidence>
<keyword evidence="8" id="KW-0547">Nucleotide-binding</keyword>
<evidence type="ECO:0000256" key="11">
    <source>
        <dbReference type="ARBA" id="ARBA00023211"/>
    </source>
</evidence>
<evidence type="ECO:0000259" key="14">
    <source>
        <dbReference type="Pfam" id="PF17297"/>
    </source>
</evidence>
<comment type="subunit">
    <text evidence="4">Monomer.</text>
</comment>
<dbReference type="NCBIfam" id="NF003253">
    <property type="entry name" value="PRK04210.1"/>
    <property type="match status" value="1"/>
</dbReference>
<keyword evidence="9" id="KW-0210">Decarboxylase</keyword>
<name>A0AAE0RZH5_9BIVA</name>
<keyword evidence="10" id="KW-0342">GTP-binding</keyword>
<accession>A0AAE0RZH5</accession>
<keyword evidence="11" id="KW-0464">Manganese</keyword>
<dbReference type="Pfam" id="PF17297">
    <property type="entry name" value="PEPCK_N"/>
    <property type="match status" value="1"/>
</dbReference>
<dbReference type="Gene3D" id="2.170.8.10">
    <property type="entry name" value="Phosphoenolpyruvate Carboxykinase, domain 2"/>
    <property type="match status" value="1"/>
</dbReference>
<evidence type="ECO:0000256" key="7">
    <source>
        <dbReference type="ARBA" id="ARBA00022723"/>
    </source>
</evidence>
<protein>
    <recommendedName>
        <fullName evidence="5">phosphoenolpyruvate carboxykinase (GTP)</fullName>
        <ecNumber evidence="5">4.1.1.32</ecNumber>
    </recommendedName>
</protein>
<dbReference type="Gene3D" id="1.25.40.10">
    <property type="entry name" value="Tetratricopeptide repeat domain"/>
    <property type="match status" value="2"/>
</dbReference>
<comment type="similarity">
    <text evidence="3">Belongs to the phosphoenolpyruvate carboxykinase [GTP] family.</text>
</comment>
<comment type="caution">
    <text evidence="15">The sequence shown here is derived from an EMBL/GenBank/DDBJ whole genome shotgun (WGS) entry which is preliminary data.</text>
</comment>
<dbReference type="CDD" id="cd00819">
    <property type="entry name" value="PEPCK_GTP"/>
    <property type="match status" value="1"/>
</dbReference>
<dbReference type="FunFam" id="3.40.449.10:FF:000005">
    <property type="entry name" value="Phosphoenolpyruvate carboxykinase [GTP]"/>
    <property type="match status" value="1"/>
</dbReference>
<dbReference type="GO" id="GO:0033993">
    <property type="term" value="P:response to lipid"/>
    <property type="evidence" value="ECO:0007669"/>
    <property type="project" value="TreeGrafter"/>
</dbReference>
<evidence type="ECO:0000256" key="3">
    <source>
        <dbReference type="ARBA" id="ARBA00005796"/>
    </source>
</evidence>
<evidence type="ECO:0000256" key="12">
    <source>
        <dbReference type="ARBA" id="ARBA00023239"/>
    </source>
</evidence>
<dbReference type="GO" id="GO:0004613">
    <property type="term" value="F:phosphoenolpyruvate carboxykinase (GTP) activity"/>
    <property type="evidence" value="ECO:0007669"/>
    <property type="project" value="UniProtKB-EC"/>
</dbReference>
<dbReference type="InterPro" id="IPR008209">
    <property type="entry name" value="PEP_carboxykinase_GTP"/>
</dbReference>
<evidence type="ECO:0000313" key="15">
    <source>
        <dbReference type="EMBL" id="KAK3582319.1"/>
    </source>
</evidence>
<evidence type="ECO:0000313" key="16">
    <source>
        <dbReference type="Proteomes" id="UP001195483"/>
    </source>
</evidence>
<dbReference type="PANTHER" id="PTHR11561:SF0">
    <property type="entry name" value="PHOSPHOENOLPYRUVATE CARBOXYKINASE [GTP]-RELATED"/>
    <property type="match status" value="1"/>
</dbReference>
<dbReference type="Gene3D" id="3.90.228.20">
    <property type="match status" value="1"/>
</dbReference>
<dbReference type="HAMAP" id="MF_00452">
    <property type="entry name" value="PEPCK_GTP"/>
    <property type="match status" value="1"/>
</dbReference>
<dbReference type="PANTHER" id="PTHR11561">
    <property type="entry name" value="PHOSPHOENOLPYRUVATE CARBOXYKINASE"/>
    <property type="match status" value="1"/>
</dbReference>
<dbReference type="SUPFAM" id="SSF53795">
    <property type="entry name" value="PEP carboxykinase-like"/>
    <property type="match status" value="1"/>
</dbReference>
<dbReference type="Pfam" id="PF00821">
    <property type="entry name" value="PEPCK_GTP"/>
    <property type="match status" value="1"/>
</dbReference>
<dbReference type="GO" id="GO:0042594">
    <property type="term" value="P:response to starvation"/>
    <property type="evidence" value="ECO:0007669"/>
    <property type="project" value="TreeGrafter"/>
</dbReference>
<evidence type="ECO:0000256" key="9">
    <source>
        <dbReference type="ARBA" id="ARBA00022793"/>
    </source>
</evidence>
<dbReference type="SUPFAM" id="SSF68923">
    <property type="entry name" value="PEP carboxykinase N-terminal domain"/>
    <property type="match status" value="1"/>
</dbReference>
<dbReference type="InterPro" id="IPR008210">
    <property type="entry name" value="PEP_carboxykinase_N"/>
</dbReference>
<keyword evidence="7" id="KW-0479">Metal-binding</keyword>
<organism evidence="15 16">
    <name type="scientific">Potamilus streckersoni</name>
    <dbReference type="NCBI Taxonomy" id="2493646"/>
    <lineage>
        <taxon>Eukaryota</taxon>
        <taxon>Metazoa</taxon>
        <taxon>Spiralia</taxon>
        <taxon>Lophotrochozoa</taxon>
        <taxon>Mollusca</taxon>
        <taxon>Bivalvia</taxon>
        <taxon>Autobranchia</taxon>
        <taxon>Heteroconchia</taxon>
        <taxon>Palaeoheterodonta</taxon>
        <taxon>Unionida</taxon>
        <taxon>Unionoidea</taxon>
        <taxon>Unionidae</taxon>
        <taxon>Ambleminae</taxon>
        <taxon>Lampsilini</taxon>
        <taxon>Potamilus</taxon>
    </lineage>
</organism>
<dbReference type="EMBL" id="JAEAOA010001427">
    <property type="protein sequence ID" value="KAK3582319.1"/>
    <property type="molecule type" value="Genomic_DNA"/>
</dbReference>
<evidence type="ECO:0000256" key="8">
    <source>
        <dbReference type="ARBA" id="ARBA00022741"/>
    </source>
</evidence>
<proteinExistence type="inferred from homology"/>
<evidence type="ECO:0000256" key="10">
    <source>
        <dbReference type="ARBA" id="ARBA00023134"/>
    </source>
</evidence>
<dbReference type="InterPro" id="IPR035078">
    <property type="entry name" value="PEP_carboxykinase_GTP_N"/>
</dbReference>
<evidence type="ECO:0000256" key="5">
    <source>
        <dbReference type="ARBA" id="ARBA00012306"/>
    </source>
</evidence>
<dbReference type="InterPro" id="IPR035077">
    <property type="entry name" value="PEP_carboxykinase_GTP_C"/>
</dbReference>
<feature type="domain" description="Phosphoenolpyruvate carboxykinase C-terminal P-loop" evidence="13">
    <location>
        <begin position="244"/>
        <end position="597"/>
    </location>
</feature>
<evidence type="ECO:0000256" key="6">
    <source>
        <dbReference type="ARBA" id="ARBA00022432"/>
    </source>
</evidence>
<dbReference type="GO" id="GO:0046327">
    <property type="term" value="P:glycerol biosynthetic process from pyruvate"/>
    <property type="evidence" value="ECO:0007669"/>
    <property type="project" value="TreeGrafter"/>
</dbReference>
<dbReference type="GO" id="GO:0071333">
    <property type="term" value="P:cellular response to glucose stimulus"/>
    <property type="evidence" value="ECO:0007669"/>
    <property type="project" value="TreeGrafter"/>
</dbReference>
<comment type="cofactor">
    <cofactor evidence="1">
        <name>Mn(2+)</name>
        <dbReference type="ChEBI" id="CHEBI:29035"/>
    </cofactor>
</comment>
<dbReference type="GO" id="GO:0005829">
    <property type="term" value="C:cytosol"/>
    <property type="evidence" value="ECO:0007669"/>
    <property type="project" value="TreeGrafter"/>
</dbReference>
<reference evidence="15" key="2">
    <citation type="journal article" date="2021" name="Genome Biol. Evol.">
        <title>Developing a high-quality reference genome for a parasitic bivalve with doubly uniparental inheritance (Bivalvia: Unionida).</title>
        <authorList>
            <person name="Smith C.H."/>
        </authorList>
    </citation>
    <scope>NUCLEOTIDE SEQUENCE</scope>
    <source>
        <strain evidence="15">CHS0354</strain>
        <tissue evidence="15">Mantle</tissue>
    </source>
</reference>
<keyword evidence="6" id="KW-0312">Gluconeogenesis</keyword>
<evidence type="ECO:0000256" key="4">
    <source>
        <dbReference type="ARBA" id="ARBA00011245"/>
    </source>
</evidence>
<dbReference type="PROSITE" id="PS00505">
    <property type="entry name" value="PEPCK_GTP"/>
    <property type="match status" value="1"/>
</dbReference>
<sequence>MSKSIPNVVPDYVNNEKLIQWVRSMVELCKPDHVHWCDGSEEEYLRLCEEMVVKGQFVKLNEKLRPNSYLALSDPSDVARVEDRTFICSLRKDSAGPTNNWVEPEKMKQKLLNLFSGSMVGRTMYIIPFSMGPIGSPLSQIGVEISDSPYVVVNMKIMTRMGKEVLQVLGNGNFVPCLHSVGFPLSNGVKDVSWPCNKEEKYIVHFPETREIWSYGSGYGGNALLGKKCFALRIASVMGRDENWLAEHMLILGIESPKGEKTYVAAAFPSACGKTNFAMMVPPEGFEGWKITTVGDDIAWLKLRKNGKLNAINPEAGYFGVAPGTSKKTNSNAMETIRANTIFTNVALTPEGDVWWEGMTDEPPARLTDWQGKEWTPGCGRLAAHANARFTAPASQCPSLDAEWENPEGVPISAFIFGGRRSKIIPFVYQSFNWAFGVYSAAMMGSEKTAAAVGSVGDVRIDPMAMLPFVGYHIADYFSHWLKMGKLLPNPPRIFIVNWFRKDEKGSFAWPGFGQNIRALLWIVDRVRGRAKAIESPIGWMPTHKEINWDGIDYTKELFERIMSVDRDDWIKELVSHEEFFTKMLEKLPKEFTSIREMLLYSLSKSPEHWKVTDERVVAKTGFAQGVDYQVAESFLHAGDYKRASVLFENLYKSDPSLSTLYFNGLRIALYYGGRFDTLITLLKEELVKQSHPFSLQLQLFECYVEKKLTEKADSVFFIISQKAKSNFSQSSELIEKLEIRAFNKKALVFIEEARKAQGNRYLFSNEYIKSLFGEKKVRDAIFELVSSYEDRQKDFTEIRGQILSFGLSPGNYAETIKTLKSMKESAFSKNTLFYVSKILSELQIEFNNYDDALSEAEYQDAILSFNGTNVLEIANQALSKKKIEVARLAFEKLLKGNRVPSSVDLLAKLGLAKIAMEEVNNAVDSLKFEKAKYAEEKYIECLNTSLSGQEGAHILYNLARVRGDYFNNEELAIETLQELFSKYPHSKESETSAIYYTDLLARLGRTHEANLYLERIIARVSSKSDLGAQAQYQMAKLAYFEGNFQKALSLLSIISTKTSIANDALEFKAFLIRSLSDTLKFPNAERGLITYAKIQKEILKRSKPKLIISKMTEWEKAFSELPIFENFLFTKAEFLLNQRDSASAINLLEMFLRNNLQPNFIDKIIFKLGELYESKDIVKSQNYYEKIIIDFPMSVLKRKARNKLRDIQIKQQKGVKI</sequence>
<comment type="pathway">
    <text evidence="2">Carbohydrate biosynthesis; gluconeogenesis.</text>
</comment>
<dbReference type="AlphaFoldDB" id="A0AAE0RZH5"/>
<reference evidence="15" key="3">
    <citation type="submission" date="2023-05" db="EMBL/GenBank/DDBJ databases">
        <authorList>
            <person name="Smith C.H."/>
        </authorList>
    </citation>
    <scope>NUCLEOTIDE SEQUENCE</scope>
    <source>
        <strain evidence="15">CHS0354</strain>
        <tissue evidence="15">Mantle</tissue>
    </source>
</reference>
<dbReference type="Gene3D" id="3.40.449.10">
    <property type="entry name" value="Phosphoenolpyruvate Carboxykinase, domain 1"/>
    <property type="match status" value="1"/>
</dbReference>
<evidence type="ECO:0000259" key="13">
    <source>
        <dbReference type="Pfam" id="PF00821"/>
    </source>
</evidence>
<dbReference type="Proteomes" id="UP001195483">
    <property type="component" value="Unassembled WGS sequence"/>
</dbReference>
<feature type="domain" description="Phosphoenolpyruvate carboxykinase GTP-utilising N-terminal" evidence="14">
    <location>
        <begin position="20"/>
        <end position="240"/>
    </location>
</feature>
<dbReference type="InterPro" id="IPR018091">
    <property type="entry name" value="PEP_carboxykin_GTP_CS"/>
</dbReference>
<dbReference type="InterPro" id="IPR013035">
    <property type="entry name" value="PEP_carboxykinase_C"/>
</dbReference>